<keyword evidence="2" id="KW-0966">Cell projection</keyword>
<keyword evidence="3" id="KW-1185">Reference proteome</keyword>
<dbReference type="EMBL" id="RBZM01000011">
    <property type="protein sequence ID" value="RKP47258.1"/>
    <property type="molecule type" value="Genomic_DNA"/>
</dbReference>
<evidence type="ECO:0000313" key="2">
    <source>
        <dbReference type="EMBL" id="RKP47258.1"/>
    </source>
</evidence>
<dbReference type="GO" id="GO:0044780">
    <property type="term" value="P:bacterial-type flagellum assembly"/>
    <property type="evidence" value="ECO:0007669"/>
    <property type="project" value="InterPro"/>
</dbReference>
<reference evidence="2 3" key="1">
    <citation type="submission" date="2018-10" db="EMBL/GenBank/DDBJ databases">
        <title>Cohnella sp. M2MS4P-1, whole genome shotgun sequence.</title>
        <authorList>
            <person name="Tuo L."/>
        </authorList>
    </citation>
    <scope>NUCLEOTIDE SEQUENCE [LARGE SCALE GENOMIC DNA]</scope>
    <source>
        <strain evidence="2 3">M2MS4P-1</strain>
    </source>
</reference>
<keyword evidence="2" id="KW-0969">Cilium</keyword>
<organism evidence="2 3">
    <name type="scientific">Cohnella endophytica</name>
    <dbReference type="NCBI Taxonomy" id="2419778"/>
    <lineage>
        <taxon>Bacteria</taxon>
        <taxon>Bacillati</taxon>
        <taxon>Bacillota</taxon>
        <taxon>Bacilli</taxon>
        <taxon>Bacillales</taxon>
        <taxon>Paenibacillaceae</taxon>
        <taxon>Cohnella</taxon>
    </lineage>
</organism>
<protein>
    <submittedName>
        <fullName evidence="2">Flagellar protein FlgN</fullName>
    </submittedName>
</protein>
<sequence>MKAEGEIMAILDLFETLETLLRQHEQMIALGERKREALIANDVGVLNEAVNKESRLIKAIAESEGDWRKVVAGFLAEQGLSGNAGSKISDLVRVLPSSEDKTKLQSLADKLLSIIERLKELNGTNMNLTKQAIEFNEFSLNLITSPFDDRDFVYKKPADYGRSQNSLKLFDSKA</sequence>
<dbReference type="InterPro" id="IPR007809">
    <property type="entry name" value="FlgN-like"/>
</dbReference>
<comment type="caution">
    <text evidence="2">The sequence shown here is derived from an EMBL/GenBank/DDBJ whole genome shotgun (WGS) entry which is preliminary data.</text>
</comment>
<name>A0A494X9Q6_9BACL</name>
<gene>
    <name evidence="2" type="ORF">D7Z26_23420</name>
</gene>
<dbReference type="Proteomes" id="UP000282076">
    <property type="component" value="Unassembled WGS sequence"/>
</dbReference>
<proteinExistence type="predicted"/>
<dbReference type="Gene3D" id="1.20.58.300">
    <property type="entry name" value="FlgN-like"/>
    <property type="match status" value="1"/>
</dbReference>
<dbReference type="AlphaFoldDB" id="A0A494X9Q6"/>
<keyword evidence="2" id="KW-0282">Flagellum</keyword>
<accession>A0A494X9Q6</accession>
<dbReference type="InterPro" id="IPR036679">
    <property type="entry name" value="FlgN-like_sf"/>
</dbReference>
<evidence type="ECO:0000313" key="3">
    <source>
        <dbReference type="Proteomes" id="UP000282076"/>
    </source>
</evidence>
<dbReference type="SUPFAM" id="SSF140566">
    <property type="entry name" value="FlgN-like"/>
    <property type="match status" value="1"/>
</dbReference>
<evidence type="ECO:0000256" key="1">
    <source>
        <dbReference type="ARBA" id="ARBA00022795"/>
    </source>
</evidence>
<dbReference type="Pfam" id="PF05130">
    <property type="entry name" value="FlgN"/>
    <property type="match status" value="1"/>
</dbReference>
<keyword evidence="1" id="KW-1005">Bacterial flagellum biogenesis</keyword>